<proteinExistence type="predicted"/>
<feature type="transmembrane region" description="Helical" evidence="1">
    <location>
        <begin position="128"/>
        <end position="148"/>
    </location>
</feature>
<gene>
    <name evidence="2" type="ORF">FPZ43_04415</name>
</gene>
<feature type="transmembrane region" description="Helical" evidence="1">
    <location>
        <begin position="160"/>
        <end position="179"/>
    </location>
</feature>
<dbReference type="AlphaFoldDB" id="A0A563UK56"/>
<keyword evidence="1" id="KW-0472">Membrane</keyword>
<protein>
    <recommendedName>
        <fullName evidence="4">DUF2254 domain-containing protein</fullName>
    </recommendedName>
</protein>
<keyword evidence="1" id="KW-0812">Transmembrane</keyword>
<evidence type="ECO:0000256" key="1">
    <source>
        <dbReference type="SAM" id="Phobius"/>
    </source>
</evidence>
<dbReference type="RefSeq" id="WP_146380620.1">
    <property type="nucleotide sequence ID" value="NZ_VOEJ01000001.1"/>
</dbReference>
<evidence type="ECO:0000313" key="2">
    <source>
        <dbReference type="EMBL" id="TWR31723.1"/>
    </source>
</evidence>
<keyword evidence="3" id="KW-1185">Reference proteome</keyword>
<evidence type="ECO:0008006" key="4">
    <source>
        <dbReference type="Google" id="ProtNLM"/>
    </source>
</evidence>
<accession>A0A563UK56</accession>
<keyword evidence="1" id="KW-1133">Transmembrane helix</keyword>
<feature type="transmembrane region" description="Helical" evidence="1">
    <location>
        <begin position="48"/>
        <end position="71"/>
    </location>
</feature>
<feature type="transmembrane region" description="Helical" evidence="1">
    <location>
        <begin position="92"/>
        <end position="113"/>
    </location>
</feature>
<evidence type="ECO:0000313" key="3">
    <source>
        <dbReference type="Proteomes" id="UP000320042"/>
    </source>
</evidence>
<sequence length="378" mass="44019">MINTRDHYGWLNHRVERYLKVHHADLIADTSTGQFRSEMEKICARKGWWKIMLIVLIAFSFCMLFPLEEILHLVFKSENKSIATLIDQRTSNLATIVGMILTVTGLVISNMAVKESYAYEVLFAKSRLYGIIYFVLSTIGLLIVISCLRDTVGEKLFNRMVLVGTLFVLFILVLIALLFRSIINFTNVKAIDKIYRDYLLIQEKKNLLAALRVKYSAEQFKNLLAKYKAIEYTFSHAFEDSPHSFSMSVIDDDTEPSEEPHLQVIDINMTQLAHFMDQKKKEGQIYFQRLQLDALTNQRDNYIWVKGRSNAKEDKKVLKSSLVLKQVKETPTEIQLNARKYFDEKLEERTEDGKMRGIEQILDSYLDMYMLEMKNSDK</sequence>
<name>A0A563UK56_9SPHI</name>
<reference evidence="2 3" key="1">
    <citation type="submission" date="2019-07" db="EMBL/GenBank/DDBJ databases">
        <authorList>
            <person name="Kim J."/>
        </authorList>
    </citation>
    <scope>NUCLEOTIDE SEQUENCE [LARGE SCALE GENOMIC DNA]</scope>
    <source>
        <strain evidence="3">dk17</strain>
    </source>
</reference>
<comment type="caution">
    <text evidence="2">The sequence shown here is derived from an EMBL/GenBank/DDBJ whole genome shotgun (WGS) entry which is preliminary data.</text>
</comment>
<dbReference type="Proteomes" id="UP000320042">
    <property type="component" value="Unassembled WGS sequence"/>
</dbReference>
<dbReference type="OrthoDB" id="9858742at2"/>
<organism evidence="2 3">
    <name type="scientific">Mucilaginibacter pallidiroseus</name>
    <dbReference type="NCBI Taxonomy" id="2599295"/>
    <lineage>
        <taxon>Bacteria</taxon>
        <taxon>Pseudomonadati</taxon>
        <taxon>Bacteroidota</taxon>
        <taxon>Sphingobacteriia</taxon>
        <taxon>Sphingobacteriales</taxon>
        <taxon>Sphingobacteriaceae</taxon>
        <taxon>Mucilaginibacter</taxon>
    </lineage>
</organism>
<dbReference type="EMBL" id="VOEJ01000001">
    <property type="protein sequence ID" value="TWR31723.1"/>
    <property type="molecule type" value="Genomic_DNA"/>
</dbReference>